<evidence type="ECO:0000256" key="3">
    <source>
        <dbReference type="ARBA" id="ARBA00012483"/>
    </source>
</evidence>
<dbReference type="Gene3D" id="2.30.30.140">
    <property type="match status" value="1"/>
</dbReference>
<dbReference type="Pfam" id="PF00628">
    <property type="entry name" value="PHD"/>
    <property type="match status" value="1"/>
</dbReference>
<evidence type="ECO:0000256" key="5">
    <source>
        <dbReference type="ARBA" id="ARBA00022723"/>
    </source>
</evidence>
<evidence type="ECO:0000256" key="4">
    <source>
        <dbReference type="ARBA" id="ARBA00022679"/>
    </source>
</evidence>
<evidence type="ECO:0000256" key="14">
    <source>
        <dbReference type="SAM" id="MobiDB-lite"/>
    </source>
</evidence>
<sequence length="781" mass="88356">MYVQVRSLATGKSVTIPTSRTTMVRDLKKLVEKRFGVNPDSQRLIFCGKQLEDQYSLFDYGININDVIQLTSRTLENGFQNKIISKIDDNVENNASIANGLVASSSDTVEKDDFEEISEDSLYFKVGDYVDVRDTQHGSWFLGKLIKIKKNFDLEGKPNDPKSLVKNDGLVYVVAFVGCDDDKIEVKLQEIRPHGMEIVPFENLKANDRVLMNYNTDHPLERGYWFDVLVKQINSTKKSRTVIGDVYVGINNAIIRNCYLKFLDDIYKVKPYQLLAERTPEDDEIMQTQPAEMRANPLKCIECKDKSSKLCKECGCTICGGKDRENEQLLCDECDNPFHISCLNPPLKEVPKDDDWYCPSCKVDEGEIVEAGGKLKDSKKKTPASTSTSKRDWGKGMACVGRTKTCNKVPANHFGPIPGVEVGTTWLFRVQVSEAGIHRPPVAGIHGRDNQGAFSIVLSGGYEDDIDNGDEFMYTGSGGRDLSGNKRTALQSCDQELTRNNRALALNCNAKLNDIKGATAVHWKEGKPVRVVRNYKLHKHSKYAPECGNRYDGIYKVVKYYPEKGISGFIIWRYVLKRDDPTPAPWTAKGKKLLIKLGLDKIIYPENYITIDDDDGVIDADSKLMGSKRKSTKQDAHEIMKDNESNNNSTKINDKADNNSGKKLKILYELNKIEKLFIDADIANKKYWDDCKEMLKNGKKAFLDRIEETFLCICCQDIVFEPITLECFHNICKGCLKRSFKAEVYQCPSCRAELGKFHHMNINTNLSKTLTHFFPGYNVGR</sequence>
<dbReference type="InterPro" id="IPR019956">
    <property type="entry name" value="Ubiquitin_dom"/>
</dbReference>
<dbReference type="Pfam" id="PF02182">
    <property type="entry name" value="SAD_SRA"/>
    <property type="match status" value="1"/>
</dbReference>
<comment type="subcellular location">
    <subcellularLocation>
        <location evidence="13">Nucleus</location>
    </subcellularLocation>
</comment>
<dbReference type="PRINTS" id="PR00348">
    <property type="entry name" value="UBIQUITIN"/>
</dbReference>
<dbReference type="FunFam" id="2.30.280.10:FF:000001">
    <property type="entry name" value="E3 ubiquitin-protein ligase UHRF1 isoform 1"/>
    <property type="match status" value="1"/>
</dbReference>
<dbReference type="InterPro" id="IPR021991">
    <property type="entry name" value="TTD_dom"/>
</dbReference>
<protein>
    <recommendedName>
        <fullName evidence="3">RING-type E3 ubiquitin transferase</fullName>
        <ecNumber evidence="3">2.3.2.27</ecNumber>
    </recommendedName>
</protein>
<dbReference type="EMBL" id="GGMS01012010">
    <property type="protein sequence ID" value="MBY81213.1"/>
    <property type="molecule type" value="Transcribed_RNA"/>
</dbReference>
<dbReference type="Pfam" id="PF12148">
    <property type="entry name" value="TTD"/>
    <property type="match status" value="1"/>
</dbReference>
<evidence type="ECO:0000256" key="13">
    <source>
        <dbReference type="PROSITE-ProRule" id="PRU00358"/>
    </source>
</evidence>
<evidence type="ECO:0000256" key="9">
    <source>
        <dbReference type="ARBA" id="ARBA00023125"/>
    </source>
</evidence>
<dbReference type="SUPFAM" id="SSF57903">
    <property type="entry name" value="FYVE/PHD zinc finger"/>
    <property type="match status" value="1"/>
</dbReference>
<dbReference type="Pfam" id="PF00240">
    <property type="entry name" value="ubiquitin"/>
    <property type="match status" value="1"/>
</dbReference>
<dbReference type="SUPFAM" id="SSF88697">
    <property type="entry name" value="PUA domain-like"/>
    <property type="match status" value="1"/>
</dbReference>
<dbReference type="UniPathway" id="UPA00143"/>
<dbReference type="Gene3D" id="3.10.20.90">
    <property type="entry name" value="Phosphatidylinositol 3-kinase Catalytic Subunit, Chain A, domain 1"/>
    <property type="match status" value="1"/>
</dbReference>
<dbReference type="InterPro" id="IPR029071">
    <property type="entry name" value="Ubiquitin-like_domsf"/>
</dbReference>
<evidence type="ECO:0000256" key="7">
    <source>
        <dbReference type="ARBA" id="ARBA00022786"/>
    </source>
</evidence>
<organism evidence="19">
    <name type="scientific">Sipha flava</name>
    <name type="common">yellow sugarcane aphid</name>
    <dbReference type="NCBI Taxonomy" id="143950"/>
    <lineage>
        <taxon>Eukaryota</taxon>
        <taxon>Metazoa</taxon>
        <taxon>Ecdysozoa</taxon>
        <taxon>Arthropoda</taxon>
        <taxon>Hexapoda</taxon>
        <taxon>Insecta</taxon>
        <taxon>Pterygota</taxon>
        <taxon>Neoptera</taxon>
        <taxon>Paraneoptera</taxon>
        <taxon>Hemiptera</taxon>
        <taxon>Sternorrhyncha</taxon>
        <taxon>Aphidomorpha</taxon>
        <taxon>Aphidoidea</taxon>
        <taxon>Aphididae</taxon>
        <taxon>Sipha</taxon>
    </lineage>
</organism>
<dbReference type="Gene3D" id="3.30.40.10">
    <property type="entry name" value="Zinc/RING finger domain, C3HC4 (zinc finger)"/>
    <property type="match status" value="1"/>
</dbReference>
<dbReference type="SUPFAM" id="SSF54236">
    <property type="entry name" value="Ubiquitin-like"/>
    <property type="match status" value="1"/>
</dbReference>
<dbReference type="PROSITE" id="PS00518">
    <property type="entry name" value="ZF_RING_1"/>
    <property type="match status" value="1"/>
</dbReference>
<evidence type="ECO:0000259" key="15">
    <source>
        <dbReference type="PROSITE" id="PS50016"/>
    </source>
</evidence>
<dbReference type="InterPro" id="IPR036987">
    <property type="entry name" value="SRA-YDG_sf"/>
</dbReference>
<evidence type="ECO:0000256" key="6">
    <source>
        <dbReference type="ARBA" id="ARBA00022771"/>
    </source>
</evidence>
<keyword evidence="6 12" id="KW-0863">Zinc-finger</keyword>
<dbReference type="Gene3D" id="2.30.280.10">
    <property type="entry name" value="SRA-YDG"/>
    <property type="match status" value="1"/>
</dbReference>
<keyword evidence="4" id="KW-0808">Transferase</keyword>
<evidence type="ECO:0000256" key="1">
    <source>
        <dbReference type="ARBA" id="ARBA00000900"/>
    </source>
</evidence>
<dbReference type="SMART" id="SM00213">
    <property type="entry name" value="UBQ"/>
    <property type="match status" value="1"/>
</dbReference>
<evidence type="ECO:0000256" key="2">
    <source>
        <dbReference type="ARBA" id="ARBA00004906"/>
    </source>
</evidence>
<gene>
    <name evidence="19" type="primary">Uhrf1_1</name>
    <name evidence="19" type="ORF">g.148098</name>
</gene>
<evidence type="ECO:0000259" key="18">
    <source>
        <dbReference type="PROSITE" id="PS51015"/>
    </source>
</evidence>
<dbReference type="PANTHER" id="PTHR14140">
    <property type="entry name" value="E3 UBIQUITIN-PROTEIN LIGASE UHRF-RELATED"/>
    <property type="match status" value="1"/>
</dbReference>
<dbReference type="OrthoDB" id="2270193at2759"/>
<dbReference type="InterPro" id="IPR001965">
    <property type="entry name" value="Znf_PHD"/>
</dbReference>
<keyword evidence="8" id="KW-0862">Zinc</keyword>
<dbReference type="InterPro" id="IPR001841">
    <property type="entry name" value="Znf_RING"/>
</dbReference>
<evidence type="ECO:0000259" key="16">
    <source>
        <dbReference type="PROSITE" id="PS50053"/>
    </source>
</evidence>
<reference evidence="19" key="1">
    <citation type="submission" date="2018-04" db="EMBL/GenBank/DDBJ databases">
        <title>Transcriptome assembly of Sipha flava.</title>
        <authorList>
            <person name="Scully E.D."/>
            <person name="Geib S.M."/>
            <person name="Palmer N.A."/>
            <person name="Koch K."/>
            <person name="Bradshaw J."/>
            <person name="Heng-Moss T."/>
            <person name="Sarath G."/>
        </authorList>
    </citation>
    <scope>NUCLEOTIDE SEQUENCE</scope>
</reference>
<dbReference type="SMART" id="SM00184">
    <property type="entry name" value="RING"/>
    <property type="match status" value="2"/>
</dbReference>
<feature type="region of interest" description="Disordered" evidence="14">
    <location>
        <begin position="374"/>
        <end position="395"/>
    </location>
</feature>
<feature type="domain" description="RING-type" evidence="17">
    <location>
        <begin position="712"/>
        <end position="751"/>
    </location>
</feature>
<dbReference type="InterPro" id="IPR017907">
    <property type="entry name" value="Znf_RING_CS"/>
</dbReference>
<dbReference type="AlphaFoldDB" id="A0A2S2QU71"/>
<dbReference type="InterPro" id="IPR003105">
    <property type="entry name" value="SRA_YDG"/>
</dbReference>
<dbReference type="GO" id="GO:0003677">
    <property type="term" value="F:DNA binding"/>
    <property type="evidence" value="ECO:0007669"/>
    <property type="project" value="UniProtKB-KW"/>
</dbReference>
<evidence type="ECO:0000313" key="19">
    <source>
        <dbReference type="EMBL" id="MBY81213.1"/>
    </source>
</evidence>
<dbReference type="CDD" id="cd20387">
    <property type="entry name" value="Tudor_UHRF_rpt1"/>
    <property type="match status" value="1"/>
</dbReference>
<dbReference type="SMART" id="SM00466">
    <property type="entry name" value="SRA"/>
    <property type="match status" value="1"/>
</dbReference>
<dbReference type="GO" id="GO:0061630">
    <property type="term" value="F:ubiquitin protein ligase activity"/>
    <property type="evidence" value="ECO:0007669"/>
    <property type="project" value="UniProtKB-EC"/>
</dbReference>
<dbReference type="GO" id="GO:0016567">
    <property type="term" value="P:protein ubiquitination"/>
    <property type="evidence" value="ECO:0007669"/>
    <property type="project" value="UniProtKB-UniPathway"/>
</dbReference>
<name>A0A2S2QU71_9HEMI</name>
<dbReference type="InterPro" id="IPR045134">
    <property type="entry name" value="UHRF1/2-like"/>
</dbReference>
<dbReference type="PROSITE" id="PS51015">
    <property type="entry name" value="YDG"/>
    <property type="match status" value="1"/>
</dbReference>
<feature type="domain" description="YDG" evidence="18">
    <location>
        <begin position="415"/>
        <end position="578"/>
    </location>
</feature>
<evidence type="ECO:0000256" key="10">
    <source>
        <dbReference type="ARBA" id="ARBA00023242"/>
    </source>
</evidence>
<accession>A0A2S2QU71</accession>
<dbReference type="GO" id="GO:0005634">
    <property type="term" value="C:nucleus"/>
    <property type="evidence" value="ECO:0007669"/>
    <property type="project" value="UniProtKB-SubCell"/>
</dbReference>
<dbReference type="InterPro" id="IPR000626">
    <property type="entry name" value="Ubiquitin-like_dom"/>
</dbReference>
<dbReference type="CDD" id="cd15525">
    <property type="entry name" value="PHD_UHRF1_2"/>
    <property type="match status" value="1"/>
</dbReference>
<keyword evidence="5" id="KW-0479">Metal-binding</keyword>
<keyword evidence="7" id="KW-0833">Ubl conjugation pathway</keyword>
<proteinExistence type="predicted"/>
<feature type="domain" description="PHD-type" evidence="15">
    <location>
        <begin position="308"/>
        <end position="364"/>
    </location>
</feature>
<dbReference type="SMART" id="SM00249">
    <property type="entry name" value="PHD"/>
    <property type="match status" value="1"/>
</dbReference>
<dbReference type="PROSITE" id="PS50016">
    <property type="entry name" value="ZF_PHD_2"/>
    <property type="match status" value="1"/>
</dbReference>
<dbReference type="PROSITE" id="PS50089">
    <property type="entry name" value="ZF_RING_2"/>
    <property type="match status" value="2"/>
</dbReference>
<feature type="domain" description="Ubiquitin-like" evidence="16">
    <location>
        <begin position="1"/>
        <end position="73"/>
    </location>
</feature>
<keyword evidence="9" id="KW-0238">DNA-binding</keyword>
<evidence type="ECO:0000256" key="8">
    <source>
        <dbReference type="ARBA" id="ARBA00022833"/>
    </source>
</evidence>
<evidence type="ECO:0000259" key="17">
    <source>
        <dbReference type="PROSITE" id="PS50089"/>
    </source>
</evidence>
<keyword evidence="11" id="KW-0131">Cell cycle</keyword>
<dbReference type="EC" id="2.3.2.27" evidence="3"/>
<dbReference type="PROSITE" id="PS50053">
    <property type="entry name" value="UBIQUITIN_2"/>
    <property type="match status" value="1"/>
</dbReference>
<dbReference type="SUPFAM" id="SSF57850">
    <property type="entry name" value="RING/U-box"/>
    <property type="match status" value="1"/>
</dbReference>
<dbReference type="InterPro" id="IPR013083">
    <property type="entry name" value="Znf_RING/FYVE/PHD"/>
</dbReference>
<dbReference type="InterPro" id="IPR019787">
    <property type="entry name" value="Znf_PHD-finger"/>
</dbReference>
<dbReference type="InterPro" id="IPR011011">
    <property type="entry name" value="Znf_FYVE_PHD"/>
</dbReference>
<comment type="pathway">
    <text evidence="2">Protein modification; protein ubiquitination.</text>
</comment>
<comment type="catalytic activity">
    <reaction evidence="1">
        <text>S-ubiquitinyl-[E2 ubiquitin-conjugating enzyme]-L-cysteine + [acceptor protein]-L-lysine = [E2 ubiquitin-conjugating enzyme]-L-cysteine + N(6)-ubiquitinyl-[acceptor protein]-L-lysine.</text>
        <dbReference type="EC" id="2.3.2.27"/>
    </reaction>
</comment>
<dbReference type="PANTHER" id="PTHR14140:SF45">
    <property type="entry name" value="RING-TYPE E3 UBIQUITIN TRANSFERASE"/>
    <property type="match status" value="1"/>
</dbReference>
<dbReference type="FunFam" id="3.30.40.10:FF:000066">
    <property type="entry name" value="E3 ubiquitin-protein ligase UHRF2 isoform X1"/>
    <property type="match status" value="1"/>
</dbReference>
<feature type="domain" description="RING-type" evidence="17">
    <location>
        <begin position="316"/>
        <end position="362"/>
    </location>
</feature>
<dbReference type="GO" id="GO:0008270">
    <property type="term" value="F:zinc ion binding"/>
    <property type="evidence" value="ECO:0007669"/>
    <property type="project" value="UniProtKB-KW"/>
</dbReference>
<dbReference type="GO" id="GO:0044027">
    <property type="term" value="P:negative regulation of gene expression via chromosomal CpG island methylation"/>
    <property type="evidence" value="ECO:0007669"/>
    <property type="project" value="TreeGrafter"/>
</dbReference>
<dbReference type="InterPro" id="IPR015947">
    <property type="entry name" value="PUA-like_sf"/>
</dbReference>
<evidence type="ECO:0000256" key="11">
    <source>
        <dbReference type="ARBA" id="ARBA00023306"/>
    </source>
</evidence>
<evidence type="ECO:0000256" key="12">
    <source>
        <dbReference type="PROSITE-ProRule" id="PRU00175"/>
    </source>
</evidence>
<keyword evidence="10 13" id="KW-0539">Nucleus</keyword>
<dbReference type="Gene3D" id="2.30.30.1150">
    <property type="match status" value="1"/>
</dbReference>